<name>A0A1G6YLD8_9GAMM</name>
<dbReference type="EMBL" id="FNAG01000010">
    <property type="protein sequence ID" value="SDD90455.1"/>
    <property type="molecule type" value="Genomic_DNA"/>
</dbReference>
<reference evidence="2 3" key="1">
    <citation type="submission" date="2016-10" db="EMBL/GenBank/DDBJ databases">
        <authorList>
            <person name="de Groot N.N."/>
        </authorList>
    </citation>
    <scope>NUCLEOTIDE SEQUENCE [LARGE SCALE GENOMIC DNA]</scope>
    <source>
        <strain evidence="2 3">DSM 16957</strain>
    </source>
</reference>
<gene>
    <name evidence="2" type="ORF">SAMN04488509_11038</name>
</gene>
<evidence type="ECO:0000313" key="2">
    <source>
        <dbReference type="EMBL" id="SDD90455.1"/>
    </source>
</evidence>
<protein>
    <submittedName>
        <fullName evidence="2">Uncharacterized protein</fullName>
    </submittedName>
</protein>
<keyword evidence="3" id="KW-1185">Reference proteome</keyword>
<dbReference type="Proteomes" id="UP000199603">
    <property type="component" value="Unassembled WGS sequence"/>
</dbReference>
<evidence type="ECO:0000256" key="1">
    <source>
        <dbReference type="SAM" id="MobiDB-lite"/>
    </source>
</evidence>
<dbReference type="AlphaFoldDB" id="A0A1G6YLD8"/>
<sequence length="39" mass="3963">MCARTPAKPAMRVVAVVGQSPPYEGAQTQGDVGVGRSCS</sequence>
<accession>A0A1G6YLD8</accession>
<organism evidence="2 3">
    <name type="scientific">Aquimonas voraii</name>
    <dbReference type="NCBI Taxonomy" id="265719"/>
    <lineage>
        <taxon>Bacteria</taxon>
        <taxon>Pseudomonadati</taxon>
        <taxon>Pseudomonadota</taxon>
        <taxon>Gammaproteobacteria</taxon>
        <taxon>Lysobacterales</taxon>
        <taxon>Lysobacteraceae</taxon>
        <taxon>Aquimonas</taxon>
    </lineage>
</organism>
<proteinExistence type="predicted"/>
<feature type="region of interest" description="Disordered" evidence="1">
    <location>
        <begin position="20"/>
        <end position="39"/>
    </location>
</feature>
<evidence type="ECO:0000313" key="3">
    <source>
        <dbReference type="Proteomes" id="UP000199603"/>
    </source>
</evidence>